<dbReference type="InterPro" id="IPR011249">
    <property type="entry name" value="Metalloenz_LuxS/M16"/>
</dbReference>
<evidence type="ECO:0000256" key="3">
    <source>
        <dbReference type="ARBA" id="ARBA00023128"/>
    </source>
</evidence>
<comment type="subcellular location">
    <subcellularLocation>
        <location evidence="1">Mitochondrion</location>
    </subcellularLocation>
</comment>
<feature type="domain" description="Peptidase M16 C-terminal" evidence="5">
    <location>
        <begin position="250"/>
        <end position="427"/>
    </location>
</feature>
<reference evidence="6" key="1">
    <citation type="submission" date="2016-05" db="EMBL/GenBank/DDBJ databases">
        <authorList>
            <person name="Lavstsen T."/>
            <person name="Jespersen J.S."/>
        </authorList>
    </citation>
    <scope>NUCLEOTIDE SEQUENCE</scope>
    <source>
        <tissue evidence="6">Brain</tissue>
    </source>
</reference>
<dbReference type="PANTHER" id="PTHR11851">
    <property type="entry name" value="METALLOPROTEASE"/>
    <property type="match status" value="1"/>
</dbReference>
<dbReference type="Pfam" id="PF00675">
    <property type="entry name" value="Peptidase_M16"/>
    <property type="match status" value="1"/>
</dbReference>
<sequence>MTSVICPSSRSSLEILAVCCRSKRQNSNSWPFLYNTGRRRDSGAMKGVRSLNNFSKRSYAAARRGQTLSEPLSSLKPARTAPFPPQNVQVSKLPNGLVIASLENYSPLSSVGVFVKAGSRFETSENLGVSHVLRLAANLTTKGASAFKICHSVEALGGSLSVTGSRETMVYTADCLRDDIEPLLEFLVNVTTAQEFRPWEVNELTPRVKIDKALVQQCPQMNVMEMLHEAAYKNALSNSLYCPDFMVGRISSEQLHSFVEDNFTSGRMALVGLGVNHSILKQVGEGLLGARSGAGAPVTKAVYRGGELRLKNSDDLVHALIVSEGSVTGSAEANAFTVLQRILGAGPYVKRGSGPSSKLSQGIAKATTQPFDATAFNASYSDSGLFGIYTIAQAHSAGEVIKAAVAQVNNVAAGSISEADLVRSKNQVKAECLMAMETSECLLGEIGAQVLTTAAYQAPESVLQAIDAVTKDDVMKAAKKFVDGKKTMAASGHLVNTPFVDEL</sequence>
<organism evidence="6">
    <name type="scientific">Nothobranchius kadleci</name>
    <name type="common">African annual killifish</name>
    <dbReference type="NCBI Taxonomy" id="1051664"/>
    <lineage>
        <taxon>Eukaryota</taxon>
        <taxon>Metazoa</taxon>
        <taxon>Chordata</taxon>
        <taxon>Craniata</taxon>
        <taxon>Vertebrata</taxon>
        <taxon>Euteleostomi</taxon>
        <taxon>Actinopterygii</taxon>
        <taxon>Neopterygii</taxon>
        <taxon>Teleostei</taxon>
        <taxon>Neoteleostei</taxon>
        <taxon>Acanthomorphata</taxon>
        <taxon>Ovalentaria</taxon>
        <taxon>Atherinomorphae</taxon>
        <taxon>Cyprinodontiformes</taxon>
        <taxon>Nothobranchiidae</taxon>
        <taxon>Nothobranchius</taxon>
    </lineage>
</organism>
<evidence type="ECO:0000256" key="2">
    <source>
        <dbReference type="ARBA" id="ARBA00022946"/>
    </source>
</evidence>
<dbReference type="Gene3D" id="3.30.830.10">
    <property type="entry name" value="Metalloenzyme, LuxS/M16 peptidase-like"/>
    <property type="match status" value="2"/>
</dbReference>
<dbReference type="InterPro" id="IPR050361">
    <property type="entry name" value="MPP/UQCRC_Complex"/>
</dbReference>
<dbReference type="PANTHER" id="PTHR11851:SF226">
    <property type="entry name" value="CYTOCHROME B-C1 COMPLEX SUBUNIT 2, MITOCHONDRIAL"/>
    <property type="match status" value="1"/>
</dbReference>
<dbReference type="AlphaFoldDB" id="A0A1A8BMB5"/>
<dbReference type="GO" id="GO:0016020">
    <property type="term" value="C:membrane"/>
    <property type="evidence" value="ECO:0007669"/>
    <property type="project" value="UniProtKB-ARBA"/>
</dbReference>
<dbReference type="GO" id="GO:0005739">
    <property type="term" value="C:mitochondrion"/>
    <property type="evidence" value="ECO:0007669"/>
    <property type="project" value="UniProtKB-SubCell"/>
</dbReference>
<dbReference type="FunFam" id="3.30.830.10:FF:000039">
    <property type="entry name" value="Ubiquinol-cytochrome c reductase core subunit 2"/>
    <property type="match status" value="1"/>
</dbReference>
<dbReference type="SUPFAM" id="SSF63411">
    <property type="entry name" value="LuxS/MPP-like metallohydrolase"/>
    <property type="match status" value="2"/>
</dbReference>
<reference evidence="6" key="2">
    <citation type="submission" date="2016-06" db="EMBL/GenBank/DDBJ databases">
        <title>The genome of a short-lived fish provides insights into sex chromosome evolution and the genetic control of aging.</title>
        <authorList>
            <person name="Reichwald K."/>
            <person name="Felder M."/>
            <person name="Petzold A."/>
            <person name="Koch P."/>
            <person name="Groth M."/>
            <person name="Platzer M."/>
        </authorList>
    </citation>
    <scope>NUCLEOTIDE SEQUENCE</scope>
    <source>
        <tissue evidence="6">Brain</tissue>
    </source>
</reference>
<evidence type="ECO:0000313" key="6">
    <source>
        <dbReference type="EMBL" id="SBP68762.1"/>
    </source>
</evidence>
<evidence type="ECO:0000259" key="5">
    <source>
        <dbReference type="Pfam" id="PF05193"/>
    </source>
</evidence>
<proteinExistence type="predicted"/>
<dbReference type="EMBL" id="HADZ01004821">
    <property type="protein sequence ID" value="SBP68762.1"/>
    <property type="molecule type" value="Transcribed_RNA"/>
</dbReference>
<gene>
    <name evidence="6" type="primary">UQCRC2A</name>
</gene>
<name>A0A1A8BMB5_NOTKA</name>
<dbReference type="InterPro" id="IPR007863">
    <property type="entry name" value="Peptidase_M16_C"/>
</dbReference>
<dbReference type="Pfam" id="PF05193">
    <property type="entry name" value="Peptidase_M16_C"/>
    <property type="match status" value="1"/>
</dbReference>
<keyword evidence="3" id="KW-0496">Mitochondrion</keyword>
<accession>A0A1A8BMB5</accession>
<keyword evidence="2" id="KW-0809">Transit peptide</keyword>
<evidence type="ECO:0000259" key="4">
    <source>
        <dbReference type="Pfam" id="PF00675"/>
    </source>
</evidence>
<dbReference type="GO" id="GO:0046872">
    <property type="term" value="F:metal ion binding"/>
    <property type="evidence" value="ECO:0007669"/>
    <property type="project" value="InterPro"/>
</dbReference>
<dbReference type="FunFam" id="3.30.830.10:FF:000021">
    <property type="entry name" value="Cytochrome b-c1 complex subunit 2"/>
    <property type="match status" value="1"/>
</dbReference>
<feature type="domain" description="Peptidase M16 N-terminal" evidence="4">
    <location>
        <begin position="99"/>
        <end position="244"/>
    </location>
</feature>
<dbReference type="InterPro" id="IPR011765">
    <property type="entry name" value="Pept_M16_N"/>
</dbReference>
<evidence type="ECO:0000256" key="1">
    <source>
        <dbReference type="ARBA" id="ARBA00004173"/>
    </source>
</evidence>
<protein>
    <submittedName>
        <fullName evidence="6">Ubiquinol-cytochrome c reductase core protein IIa</fullName>
    </submittedName>
</protein>